<dbReference type="EMBL" id="JAGSOY010000035">
    <property type="protein sequence ID" value="MBU2712333.1"/>
    <property type="molecule type" value="Genomic_DNA"/>
</dbReference>
<organism evidence="2 3">
    <name type="scientific">Zooshikella harenae</name>
    <dbReference type="NCBI Taxonomy" id="2827238"/>
    <lineage>
        <taxon>Bacteria</taxon>
        <taxon>Pseudomonadati</taxon>
        <taxon>Pseudomonadota</taxon>
        <taxon>Gammaproteobacteria</taxon>
        <taxon>Oceanospirillales</taxon>
        <taxon>Zooshikellaceae</taxon>
        <taxon>Zooshikella</taxon>
    </lineage>
</organism>
<evidence type="ECO:0000313" key="3">
    <source>
        <dbReference type="Proteomes" id="UP000690515"/>
    </source>
</evidence>
<sequence length="138" mass="15585">MTQTKLDWQLRQPPLEPTAVLCKQRQFIPMVKHLLDWSATKQNALQGLHFKQTLMVLIGKVETLPWLPGCVYFGKDHLAPNLMMPTLLAPTISADIVQFSVTQKLGTGLYLIDPAEQQILPLHQARQIQAAYLESLLT</sequence>
<dbReference type="RefSeq" id="WP_215820561.1">
    <property type="nucleotide sequence ID" value="NZ_JAGSOY010000035.1"/>
</dbReference>
<feature type="domain" description="MoxR-vWA-beta-propeller ternary system" evidence="1">
    <location>
        <begin position="6"/>
        <end position="136"/>
    </location>
</feature>
<reference evidence="2 3" key="1">
    <citation type="submission" date="2021-04" db="EMBL/GenBank/DDBJ databases">
        <authorList>
            <person name="Pira H."/>
            <person name="Risdian C."/>
            <person name="Wink J."/>
        </authorList>
    </citation>
    <scope>NUCLEOTIDE SEQUENCE [LARGE SCALE GENOMIC DNA]</scope>
    <source>
        <strain evidence="2 3">WH53</strain>
    </source>
</reference>
<dbReference type="InterPro" id="IPR045548">
    <property type="entry name" value="bpX5"/>
</dbReference>
<proteinExistence type="predicted"/>
<comment type="caution">
    <text evidence="2">The sequence shown here is derived from an EMBL/GenBank/DDBJ whole genome shotgun (WGS) entry which is preliminary data.</text>
</comment>
<dbReference type="Pfam" id="PF19921">
    <property type="entry name" value="bpX5"/>
    <property type="match status" value="1"/>
</dbReference>
<dbReference type="Proteomes" id="UP000690515">
    <property type="component" value="Unassembled WGS sequence"/>
</dbReference>
<evidence type="ECO:0000313" key="2">
    <source>
        <dbReference type="EMBL" id="MBU2712333.1"/>
    </source>
</evidence>
<gene>
    <name evidence="2" type="ORF">KCG35_14800</name>
</gene>
<evidence type="ECO:0000259" key="1">
    <source>
        <dbReference type="Pfam" id="PF19921"/>
    </source>
</evidence>
<keyword evidence="3" id="KW-1185">Reference proteome</keyword>
<name>A0ABS5ZER7_9GAMM</name>
<protein>
    <recommendedName>
        <fullName evidence="1">MoxR-vWA-beta-propeller ternary system domain-containing protein</fullName>
    </recommendedName>
</protein>
<accession>A0ABS5ZER7</accession>